<evidence type="ECO:0000256" key="3">
    <source>
        <dbReference type="ARBA" id="ARBA00011738"/>
    </source>
</evidence>
<dbReference type="InterPro" id="IPR026022">
    <property type="entry name" value="PhoU_dom"/>
</dbReference>
<dbReference type="GO" id="GO:0005737">
    <property type="term" value="C:cytoplasm"/>
    <property type="evidence" value="ECO:0007669"/>
    <property type="project" value="UniProtKB-SubCell"/>
</dbReference>
<dbReference type="NCBIfam" id="TIGR02135">
    <property type="entry name" value="phoU_full"/>
    <property type="match status" value="1"/>
</dbReference>
<comment type="similarity">
    <text evidence="2 8">Belongs to the PhoU family.</text>
</comment>
<dbReference type="RefSeq" id="WP_145416104.1">
    <property type="nucleotide sequence ID" value="NZ_CP036526.1"/>
</dbReference>
<evidence type="ECO:0000313" key="10">
    <source>
        <dbReference type="EMBL" id="QDT08582.1"/>
    </source>
</evidence>
<name>A0A517NN79_9BACT</name>
<keyword evidence="11" id="KW-1185">Reference proteome</keyword>
<protein>
    <recommendedName>
        <fullName evidence="8">Phosphate-specific transport system accessory protein PhoU</fullName>
    </recommendedName>
</protein>
<dbReference type="Proteomes" id="UP000319817">
    <property type="component" value="Chromosome"/>
</dbReference>
<evidence type="ECO:0000256" key="1">
    <source>
        <dbReference type="ARBA" id="ARBA00004496"/>
    </source>
</evidence>
<comment type="subunit">
    <text evidence="3 8">Homodimer.</text>
</comment>
<organism evidence="10 11">
    <name type="scientific">Stieleria marina</name>
    <dbReference type="NCBI Taxonomy" id="1930275"/>
    <lineage>
        <taxon>Bacteria</taxon>
        <taxon>Pseudomonadati</taxon>
        <taxon>Planctomycetota</taxon>
        <taxon>Planctomycetia</taxon>
        <taxon>Pirellulales</taxon>
        <taxon>Pirellulaceae</taxon>
        <taxon>Stieleria</taxon>
    </lineage>
</organism>
<dbReference type="PANTHER" id="PTHR42930:SF3">
    <property type="entry name" value="PHOSPHATE-SPECIFIC TRANSPORT SYSTEM ACCESSORY PROTEIN PHOU"/>
    <property type="match status" value="1"/>
</dbReference>
<dbReference type="SUPFAM" id="SSF109755">
    <property type="entry name" value="PhoU-like"/>
    <property type="match status" value="1"/>
</dbReference>
<evidence type="ECO:0000256" key="2">
    <source>
        <dbReference type="ARBA" id="ARBA00008107"/>
    </source>
</evidence>
<sequence>MTKHLDRDMDRLHRDILSLCTMVEEMIDKAVLLFCEGRVDLAEEVAQSDRYVNEQEVRIEDECLKMLALHHPVAVDLRRIATTVKVNNDLERIADLAVNITERAVGVREFAEFKIPEGVEPMAQLVIHMIRNALDSYVHLDTTAALEVIAMDDDVDELNAQLIAKLRYTMQHRSDLVTPALHCFSAIRHLERIADLATNIAEDAIYLVDGEIVRHGGITPDPPEGVFR</sequence>
<dbReference type="GO" id="GO:0045936">
    <property type="term" value="P:negative regulation of phosphate metabolic process"/>
    <property type="evidence" value="ECO:0007669"/>
    <property type="project" value="InterPro"/>
</dbReference>
<keyword evidence="4 8" id="KW-0813">Transport</keyword>
<evidence type="ECO:0000313" key="11">
    <source>
        <dbReference type="Proteomes" id="UP000319817"/>
    </source>
</evidence>
<dbReference type="InterPro" id="IPR038078">
    <property type="entry name" value="PhoU-like_sf"/>
</dbReference>
<dbReference type="Pfam" id="PF01895">
    <property type="entry name" value="PhoU"/>
    <property type="match status" value="2"/>
</dbReference>
<evidence type="ECO:0000256" key="6">
    <source>
        <dbReference type="ARBA" id="ARBA00022592"/>
    </source>
</evidence>
<dbReference type="InterPro" id="IPR028366">
    <property type="entry name" value="PhoU"/>
</dbReference>
<feature type="domain" description="PhoU" evidence="9">
    <location>
        <begin position="121"/>
        <end position="203"/>
    </location>
</feature>
<gene>
    <name evidence="10" type="ORF">K239x_05220</name>
</gene>
<keyword evidence="6 8" id="KW-0592">Phosphate transport</keyword>
<keyword evidence="5 8" id="KW-0963">Cytoplasm</keyword>
<evidence type="ECO:0000259" key="9">
    <source>
        <dbReference type="Pfam" id="PF01895"/>
    </source>
</evidence>
<dbReference type="GO" id="GO:0006817">
    <property type="term" value="P:phosphate ion transport"/>
    <property type="evidence" value="ECO:0007669"/>
    <property type="project" value="UniProtKB-KW"/>
</dbReference>
<evidence type="ECO:0000256" key="4">
    <source>
        <dbReference type="ARBA" id="ARBA00022448"/>
    </source>
</evidence>
<evidence type="ECO:0000256" key="8">
    <source>
        <dbReference type="PIRNR" id="PIRNR003107"/>
    </source>
</evidence>
<comment type="subcellular location">
    <subcellularLocation>
        <location evidence="1 8">Cytoplasm</location>
    </subcellularLocation>
</comment>
<evidence type="ECO:0000256" key="7">
    <source>
        <dbReference type="ARBA" id="ARBA00056181"/>
    </source>
</evidence>
<dbReference type="OrthoDB" id="9814256at2"/>
<dbReference type="AlphaFoldDB" id="A0A517NN79"/>
<comment type="function">
    <text evidence="7 8">Plays a role in the regulation of phosphate uptake.</text>
</comment>
<proteinExistence type="inferred from homology"/>
<feature type="domain" description="PhoU" evidence="9">
    <location>
        <begin position="17"/>
        <end position="103"/>
    </location>
</feature>
<accession>A0A517NN79</accession>
<evidence type="ECO:0000256" key="5">
    <source>
        <dbReference type="ARBA" id="ARBA00022490"/>
    </source>
</evidence>
<dbReference type="PIRSF" id="PIRSF003107">
    <property type="entry name" value="PhoU"/>
    <property type="match status" value="1"/>
</dbReference>
<reference evidence="10 11" key="1">
    <citation type="submission" date="2019-02" db="EMBL/GenBank/DDBJ databases">
        <title>Deep-cultivation of Planctomycetes and their phenomic and genomic characterization uncovers novel biology.</title>
        <authorList>
            <person name="Wiegand S."/>
            <person name="Jogler M."/>
            <person name="Boedeker C."/>
            <person name="Pinto D."/>
            <person name="Vollmers J."/>
            <person name="Rivas-Marin E."/>
            <person name="Kohn T."/>
            <person name="Peeters S.H."/>
            <person name="Heuer A."/>
            <person name="Rast P."/>
            <person name="Oberbeckmann S."/>
            <person name="Bunk B."/>
            <person name="Jeske O."/>
            <person name="Meyerdierks A."/>
            <person name="Storesund J.E."/>
            <person name="Kallscheuer N."/>
            <person name="Luecker S."/>
            <person name="Lage O.M."/>
            <person name="Pohl T."/>
            <person name="Merkel B.J."/>
            <person name="Hornburger P."/>
            <person name="Mueller R.-W."/>
            <person name="Bruemmer F."/>
            <person name="Labrenz M."/>
            <person name="Spormann A.M."/>
            <person name="Op den Camp H."/>
            <person name="Overmann J."/>
            <person name="Amann R."/>
            <person name="Jetten M.S.M."/>
            <person name="Mascher T."/>
            <person name="Medema M.H."/>
            <person name="Devos D.P."/>
            <person name="Kaster A.-K."/>
            <person name="Ovreas L."/>
            <person name="Rohde M."/>
            <person name="Galperin M.Y."/>
            <person name="Jogler C."/>
        </authorList>
    </citation>
    <scope>NUCLEOTIDE SEQUENCE [LARGE SCALE GENOMIC DNA]</scope>
    <source>
        <strain evidence="10 11">K23_9</strain>
    </source>
</reference>
<dbReference type="Gene3D" id="1.20.58.220">
    <property type="entry name" value="Phosphate transport system protein phou homolog 2, domain 2"/>
    <property type="match status" value="1"/>
</dbReference>
<dbReference type="PANTHER" id="PTHR42930">
    <property type="entry name" value="PHOSPHATE-SPECIFIC TRANSPORT SYSTEM ACCESSORY PROTEIN PHOU"/>
    <property type="match status" value="1"/>
</dbReference>
<dbReference type="EMBL" id="CP036526">
    <property type="protein sequence ID" value="QDT08582.1"/>
    <property type="molecule type" value="Genomic_DNA"/>
</dbReference>
<dbReference type="FunFam" id="1.20.58.220:FF:000004">
    <property type="entry name" value="Phosphate-specific transport system accessory protein PhoU"/>
    <property type="match status" value="1"/>
</dbReference>
<dbReference type="GO" id="GO:0030643">
    <property type="term" value="P:intracellular phosphate ion homeostasis"/>
    <property type="evidence" value="ECO:0007669"/>
    <property type="project" value="InterPro"/>
</dbReference>